<evidence type="ECO:0000313" key="2">
    <source>
        <dbReference type="Proteomes" id="UP000639772"/>
    </source>
</evidence>
<dbReference type="Proteomes" id="UP000639772">
    <property type="component" value="Chromosome 6"/>
</dbReference>
<accession>A0A835QVL2</accession>
<proteinExistence type="predicted"/>
<protein>
    <submittedName>
        <fullName evidence="1">Uncharacterized protein</fullName>
    </submittedName>
</protein>
<sequence length="87" mass="9335">MSSTTVHYSKTAGYQCAAERTTPIHGPVGSLLRARDSALFSLWLIKLIDVEQIELNPMLGTVEASRTSSSSSFAASCAPTVVEVFSR</sequence>
<dbReference type="EMBL" id="JADCNM010000006">
    <property type="protein sequence ID" value="KAG0478723.1"/>
    <property type="molecule type" value="Genomic_DNA"/>
</dbReference>
<evidence type="ECO:0000313" key="1">
    <source>
        <dbReference type="EMBL" id="KAG0478723.1"/>
    </source>
</evidence>
<name>A0A835QVL2_VANPL</name>
<comment type="caution">
    <text evidence="1">The sequence shown here is derived from an EMBL/GenBank/DDBJ whole genome shotgun (WGS) entry which is preliminary data.</text>
</comment>
<reference evidence="1 2" key="1">
    <citation type="journal article" date="2020" name="Nat. Food">
        <title>A phased Vanilla planifolia genome enables genetic improvement of flavour and production.</title>
        <authorList>
            <person name="Hasing T."/>
            <person name="Tang H."/>
            <person name="Brym M."/>
            <person name="Khazi F."/>
            <person name="Huang T."/>
            <person name="Chambers A.H."/>
        </authorList>
    </citation>
    <scope>NUCLEOTIDE SEQUENCE [LARGE SCALE GENOMIC DNA]</scope>
    <source>
        <tissue evidence="1">Leaf</tissue>
    </source>
</reference>
<organism evidence="1 2">
    <name type="scientific">Vanilla planifolia</name>
    <name type="common">Vanilla</name>
    <dbReference type="NCBI Taxonomy" id="51239"/>
    <lineage>
        <taxon>Eukaryota</taxon>
        <taxon>Viridiplantae</taxon>
        <taxon>Streptophyta</taxon>
        <taxon>Embryophyta</taxon>
        <taxon>Tracheophyta</taxon>
        <taxon>Spermatophyta</taxon>
        <taxon>Magnoliopsida</taxon>
        <taxon>Liliopsida</taxon>
        <taxon>Asparagales</taxon>
        <taxon>Orchidaceae</taxon>
        <taxon>Vanilloideae</taxon>
        <taxon>Vanilleae</taxon>
        <taxon>Vanilla</taxon>
    </lineage>
</organism>
<dbReference type="AlphaFoldDB" id="A0A835QVL2"/>
<gene>
    <name evidence="1" type="ORF">HPP92_013442</name>
</gene>